<gene>
    <name evidence="13" type="ORF">PMEA_00019680</name>
</gene>
<evidence type="ECO:0000313" key="14">
    <source>
        <dbReference type="Proteomes" id="UP001159428"/>
    </source>
</evidence>
<comment type="caution">
    <text evidence="13">The sequence shown here is derived from an EMBL/GenBank/DDBJ whole genome shotgun (WGS) entry which is preliminary data.</text>
</comment>
<keyword evidence="3 10" id="KW-0812">Transmembrane</keyword>
<dbReference type="PROSITE" id="PS00237">
    <property type="entry name" value="G_PROTEIN_RECEP_F1_1"/>
    <property type="match status" value="1"/>
</dbReference>
<reference evidence="13 14" key="1">
    <citation type="submission" date="2022-05" db="EMBL/GenBank/DDBJ databases">
        <authorList>
            <consortium name="Genoscope - CEA"/>
            <person name="William W."/>
        </authorList>
    </citation>
    <scope>NUCLEOTIDE SEQUENCE [LARGE SCALE GENOMIC DNA]</scope>
</reference>
<dbReference type="InterPro" id="IPR000276">
    <property type="entry name" value="GPCR_Rhodpsn"/>
</dbReference>
<dbReference type="Proteomes" id="UP001159428">
    <property type="component" value="Unassembled WGS sequence"/>
</dbReference>
<keyword evidence="5 10" id="KW-0297">G-protein coupled receptor</keyword>
<evidence type="ECO:0000256" key="2">
    <source>
        <dbReference type="ARBA" id="ARBA00022475"/>
    </source>
</evidence>
<evidence type="ECO:0000256" key="4">
    <source>
        <dbReference type="ARBA" id="ARBA00022989"/>
    </source>
</evidence>
<evidence type="ECO:0000256" key="3">
    <source>
        <dbReference type="ARBA" id="ARBA00022692"/>
    </source>
</evidence>
<dbReference type="PANTHER" id="PTHR24246:SF27">
    <property type="entry name" value="ADENOSINE RECEPTOR, ISOFORM A"/>
    <property type="match status" value="1"/>
</dbReference>
<keyword evidence="4 11" id="KW-1133">Transmembrane helix</keyword>
<evidence type="ECO:0000259" key="12">
    <source>
        <dbReference type="PROSITE" id="PS50262"/>
    </source>
</evidence>
<keyword evidence="6 11" id="KW-0472">Membrane</keyword>
<feature type="transmembrane region" description="Helical" evidence="11">
    <location>
        <begin position="142"/>
        <end position="167"/>
    </location>
</feature>
<evidence type="ECO:0000256" key="6">
    <source>
        <dbReference type="ARBA" id="ARBA00023136"/>
    </source>
</evidence>
<feature type="domain" description="G-protein coupled receptors family 1 profile" evidence="12">
    <location>
        <begin position="41"/>
        <end position="273"/>
    </location>
</feature>
<accession>A0AAU9XA16</accession>
<dbReference type="Pfam" id="PF00001">
    <property type="entry name" value="7tm_1"/>
    <property type="match status" value="1"/>
</dbReference>
<keyword evidence="9 10" id="KW-0807">Transducer</keyword>
<evidence type="ECO:0000256" key="10">
    <source>
        <dbReference type="RuleBase" id="RU000688"/>
    </source>
</evidence>
<feature type="non-terminal residue" evidence="13">
    <location>
        <position position="316"/>
    </location>
</feature>
<feature type="transmembrane region" description="Helical" evidence="11">
    <location>
        <begin position="24"/>
        <end position="49"/>
    </location>
</feature>
<dbReference type="InterPro" id="IPR017452">
    <property type="entry name" value="GPCR_Rhodpsn_7TM"/>
</dbReference>
<dbReference type="PROSITE" id="PS50262">
    <property type="entry name" value="G_PROTEIN_RECEP_F1_2"/>
    <property type="match status" value="1"/>
</dbReference>
<dbReference type="Gene3D" id="1.20.1070.10">
    <property type="entry name" value="Rhodopsin 7-helix transmembrane proteins"/>
    <property type="match status" value="1"/>
</dbReference>
<dbReference type="PRINTS" id="PR00237">
    <property type="entry name" value="GPCRRHODOPSN"/>
</dbReference>
<dbReference type="AlphaFoldDB" id="A0AAU9XA16"/>
<dbReference type="SUPFAM" id="SSF81321">
    <property type="entry name" value="Family A G protein-coupled receptor-like"/>
    <property type="match status" value="1"/>
</dbReference>
<feature type="transmembrane region" description="Helical" evidence="11">
    <location>
        <begin position="173"/>
        <end position="197"/>
    </location>
</feature>
<protein>
    <recommendedName>
        <fullName evidence="12">G-protein coupled receptors family 1 profile domain-containing protein</fullName>
    </recommendedName>
</protein>
<dbReference type="CDD" id="cd00637">
    <property type="entry name" value="7tm_classA_rhodopsin-like"/>
    <property type="match status" value="1"/>
</dbReference>
<name>A0AAU9XA16_9CNID</name>
<evidence type="ECO:0000256" key="11">
    <source>
        <dbReference type="SAM" id="Phobius"/>
    </source>
</evidence>
<feature type="transmembrane region" description="Helical" evidence="11">
    <location>
        <begin position="96"/>
        <end position="121"/>
    </location>
</feature>
<feature type="transmembrane region" description="Helical" evidence="11">
    <location>
        <begin position="61"/>
        <end position="84"/>
    </location>
</feature>
<evidence type="ECO:0000313" key="13">
    <source>
        <dbReference type="EMBL" id="CAH3141383.1"/>
    </source>
</evidence>
<comment type="subcellular location">
    <subcellularLocation>
        <location evidence="1">Cell membrane</location>
        <topology evidence="1">Multi-pass membrane protein</topology>
    </subcellularLocation>
</comment>
<evidence type="ECO:0000256" key="9">
    <source>
        <dbReference type="ARBA" id="ARBA00023224"/>
    </source>
</evidence>
<dbReference type="SMART" id="SM01381">
    <property type="entry name" value="7TM_GPCR_Srsx"/>
    <property type="match status" value="1"/>
</dbReference>
<evidence type="ECO:0000256" key="7">
    <source>
        <dbReference type="ARBA" id="ARBA00023170"/>
    </source>
</evidence>
<dbReference type="EMBL" id="CALNXJ010000035">
    <property type="protein sequence ID" value="CAH3141383.1"/>
    <property type="molecule type" value="Genomic_DNA"/>
</dbReference>
<organism evidence="13 14">
    <name type="scientific">Pocillopora meandrina</name>
    <dbReference type="NCBI Taxonomy" id="46732"/>
    <lineage>
        <taxon>Eukaryota</taxon>
        <taxon>Metazoa</taxon>
        <taxon>Cnidaria</taxon>
        <taxon>Anthozoa</taxon>
        <taxon>Hexacorallia</taxon>
        <taxon>Scleractinia</taxon>
        <taxon>Astrocoeniina</taxon>
        <taxon>Pocilloporidae</taxon>
        <taxon>Pocillopora</taxon>
    </lineage>
</organism>
<proteinExistence type="inferred from homology"/>
<keyword evidence="2" id="KW-1003">Cell membrane</keyword>
<dbReference type="GO" id="GO:0004930">
    <property type="term" value="F:G protein-coupled receptor activity"/>
    <property type="evidence" value="ECO:0007669"/>
    <property type="project" value="UniProtKB-KW"/>
</dbReference>
<keyword evidence="14" id="KW-1185">Reference proteome</keyword>
<keyword evidence="7 10" id="KW-0675">Receptor</keyword>
<evidence type="ECO:0000256" key="5">
    <source>
        <dbReference type="ARBA" id="ARBA00023040"/>
    </source>
</evidence>
<dbReference type="PANTHER" id="PTHR24246">
    <property type="entry name" value="OLFACTORY RECEPTOR AND ADENOSINE RECEPTOR"/>
    <property type="match status" value="1"/>
</dbReference>
<feature type="transmembrane region" description="Helical" evidence="11">
    <location>
        <begin position="218"/>
        <end position="243"/>
    </location>
</feature>
<evidence type="ECO:0000256" key="1">
    <source>
        <dbReference type="ARBA" id="ARBA00004651"/>
    </source>
</evidence>
<dbReference type="GO" id="GO:0005886">
    <property type="term" value="C:plasma membrane"/>
    <property type="evidence" value="ECO:0007669"/>
    <property type="project" value="UniProtKB-SubCell"/>
</dbReference>
<sequence length="316" mass="35947">MSAVNESLKNTSEFAKRFPSKSEGIALCSVFMLSSVLIIAGSLLALVLFAVNKTLRRKSLFLVMNMAFADLMLGTISVPFYIYFVGDAYQLWTAKFGFHLVVFRCIDATFMFGSYLSAAFISCERFFAVCWPFHHRSLSARTYYITIFILWILAVFLSSILTLLGVFSSFRSALYVVVIIQLCLTIIICVCNIGIWINSQHGRFTSQQQNRASRSKRLTKTLLFVSMLALITWLPLLIINILICITGESLPHLVNFVVNILNYSNSFFNPVVYIFRIPEFKQALRLSCTEKGTATETGQIEKKYRTTLRTPEKELR</sequence>
<comment type="similarity">
    <text evidence="10">Belongs to the G-protein coupled receptor 1 family.</text>
</comment>
<keyword evidence="8" id="KW-0325">Glycoprotein</keyword>
<evidence type="ECO:0000256" key="8">
    <source>
        <dbReference type="ARBA" id="ARBA00023180"/>
    </source>
</evidence>